<dbReference type="Proteomes" id="UP000694427">
    <property type="component" value="Unplaced"/>
</dbReference>
<keyword evidence="4" id="KW-1185">Reference proteome</keyword>
<reference evidence="3" key="2">
    <citation type="submission" date="2025-09" db="UniProtKB">
        <authorList>
            <consortium name="Ensembl"/>
        </authorList>
    </citation>
    <scope>IDENTIFICATION</scope>
</reference>
<dbReference type="GO" id="GO:0005615">
    <property type="term" value="C:extracellular space"/>
    <property type="evidence" value="ECO:0007669"/>
    <property type="project" value="TreeGrafter"/>
</dbReference>
<dbReference type="Pfam" id="PF00014">
    <property type="entry name" value="Kunitz_BPTI"/>
    <property type="match status" value="1"/>
</dbReference>
<evidence type="ECO:0000256" key="1">
    <source>
        <dbReference type="ARBA" id="ARBA00023157"/>
    </source>
</evidence>
<dbReference type="InterPro" id="IPR002223">
    <property type="entry name" value="Kunitz_BPTI"/>
</dbReference>
<dbReference type="SUPFAM" id="SSF57362">
    <property type="entry name" value="BPTI-like"/>
    <property type="match status" value="1"/>
</dbReference>
<dbReference type="AlphaFoldDB" id="A0A8C1NIB6"/>
<dbReference type="InterPro" id="IPR020901">
    <property type="entry name" value="Prtase_inh_Kunz-CS"/>
</dbReference>
<dbReference type="Ensembl" id="ENSCCRT00010099373.1">
    <property type="protein sequence ID" value="ENSCCRP00010089627.1"/>
    <property type="gene ID" value="ENSCCRG00010039148.1"/>
</dbReference>
<keyword evidence="1" id="KW-1015">Disulfide bond</keyword>
<evidence type="ECO:0000313" key="4">
    <source>
        <dbReference type="Proteomes" id="UP000694427"/>
    </source>
</evidence>
<evidence type="ECO:0000313" key="3">
    <source>
        <dbReference type="Ensembl" id="ENSCCRP00010089627.1"/>
    </source>
</evidence>
<dbReference type="PRINTS" id="PR00759">
    <property type="entry name" value="BASICPTASE"/>
</dbReference>
<name>A0A8C1NIB6_CYPCA</name>
<evidence type="ECO:0000259" key="2">
    <source>
        <dbReference type="PROSITE" id="PS50279"/>
    </source>
</evidence>
<dbReference type="PANTHER" id="PTHR10083">
    <property type="entry name" value="KUNITZ-TYPE PROTEASE INHIBITOR-RELATED"/>
    <property type="match status" value="1"/>
</dbReference>
<dbReference type="Gene3D" id="4.10.410.10">
    <property type="entry name" value="Pancreatic trypsin inhibitor Kunitz domain"/>
    <property type="match status" value="1"/>
</dbReference>
<dbReference type="InterPro" id="IPR050098">
    <property type="entry name" value="TFPI/VKTCI-like"/>
</dbReference>
<dbReference type="PROSITE" id="PS50279">
    <property type="entry name" value="BPTI_KUNITZ_2"/>
    <property type="match status" value="1"/>
</dbReference>
<feature type="domain" description="BPTI/Kunitz inhibitor" evidence="2">
    <location>
        <begin position="67"/>
        <end position="117"/>
    </location>
</feature>
<dbReference type="PANTHER" id="PTHR10083:SF375">
    <property type="entry name" value="BPTI_KUNITZ INHIBITOR DOMAIN-CONTAINING PROTEIN"/>
    <property type="match status" value="1"/>
</dbReference>
<accession>A0A8C1NIB6</accession>
<protein>
    <recommendedName>
        <fullName evidence="2">BPTI/Kunitz inhibitor domain-containing protein</fullName>
    </recommendedName>
</protein>
<sequence length="120" mass="13369">LHWVPAYSVNICECCCYYSGDPTHITESCYQLFLVHLQQMEGLGPGVVAAVGELSQEQGQQALVEGCLQTLDPGPCQEYVVKWYFDPKANSCAQFWFGGCQGNKNQFDSQEACRKSCVKM</sequence>
<dbReference type="GO" id="GO:0004867">
    <property type="term" value="F:serine-type endopeptidase inhibitor activity"/>
    <property type="evidence" value="ECO:0007669"/>
    <property type="project" value="InterPro"/>
</dbReference>
<dbReference type="InterPro" id="IPR036880">
    <property type="entry name" value="Kunitz_BPTI_sf"/>
</dbReference>
<proteinExistence type="predicted"/>
<reference evidence="3" key="1">
    <citation type="submission" date="2025-08" db="UniProtKB">
        <authorList>
            <consortium name="Ensembl"/>
        </authorList>
    </citation>
    <scope>IDENTIFICATION</scope>
</reference>
<dbReference type="FunFam" id="4.10.410.10:FF:000020">
    <property type="entry name" value="Collagen, type VI, alpha 3"/>
    <property type="match status" value="1"/>
</dbReference>
<organism evidence="3 4">
    <name type="scientific">Cyprinus carpio</name>
    <name type="common">Common carp</name>
    <dbReference type="NCBI Taxonomy" id="7962"/>
    <lineage>
        <taxon>Eukaryota</taxon>
        <taxon>Metazoa</taxon>
        <taxon>Chordata</taxon>
        <taxon>Craniata</taxon>
        <taxon>Vertebrata</taxon>
        <taxon>Euteleostomi</taxon>
        <taxon>Actinopterygii</taxon>
        <taxon>Neopterygii</taxon>
        <taxon>Teleostei</taxon>
        <taxon>Ostariophysi</taxon>
        <taxon>Cypriniformes</taxon>
        <taxon>Cyprinidae</taxon>
        <taxon>Cyprininae</taxon>
        <taxon>Cyprinus</taxon>
    </lineage>
</organism>
<dbReference type="PROSITE" id="PS00280">
    <property type="entry name" value="BPTI_KUNITZ_1"/>
    <property type="match status" value="1"/>
</dbReference>
<dbReference type="SMART" id="SM00131">
    <property type="entry name" value="KU"/>
    <property type="match status" value="1"/>
</dbReference>